<evidence type="ECO:0000313" key="3">
    <source>
        <dbReference type="Proteomes" id="UP001219568"/>
    </source>
</evidence>
<organism evidence="2 3">
    <name type="scientific">Penicillium canescens</name>
    <dbReference type="NCBI Taxonomy" id="5083"/>
    <lineage>
        <taxon>Eukaryota</taxon>
        <taxon>Fungi</taxon>
        <taxon>Dikarya</taxon>
        <taxon>Ascomycota</taxon>
        <taxon>Pezizomycotina</taxon>
        <taxon>Eurotiomycetes</taxon>
        <taxon>Eurotiomycetidae</taxon>
        <taxon>Eurotiales</taxon>
        <taxon>Aspergillaceae</taxon>
        <taxon>Penicillium</taxon>
    </lineage>
</organism>
<keyword evidence="3" id="KW-1185">Reference proteome</keyword>
<reference evidence="2" key="2">
    <citation type="submission" date="2023-01" db="EMBL/GenBank/DDBJ databases">
        <authorList>
            <person name="Petersen C."/>
        </authorList>
    </citation>
    <scope>NUCLEOTIDE SEQUENCE</scope>
    <source>
        <strain evidence="2">IBT 15450</strain>
    </source>
</reference>
<proteinExistence type="predicted"/>
<evidence type="ECO:0000313" key="2">
    <source>
        <dbReference type="EMBL" id="KAJ6057497.1"/>
    </source>
</evidence>
<sequence length="203" mass="21082">MCCSLNSTTPDTCHPNGLCLSSADSKYGSNYWRDFCTDETWNSPNCLSKTICDKSAGGSSSWTARLTICDGGAYCCGTDKSCCLEGTTFTLAATLVNIGNHTTATAIVTATVTSKVSGSSKVAIGAGVGVPLAVLALAMLGAGFLWGRKKAQAKLNALDAAHADLKAEEDMRSGIKQADPRPLYEVSGLISPSELPGSKAQMR</sequence>
<evidence type="ECO:0000256" key="1">
    <source>
        <dbReference type="SAM" id="Phobius"/>
    </source>
</evidence>
<feature type="transmembrane region" description="Helical" evidence="1">
    <location>
        <begin position="122"/>
        <end position="146"/>
    </location>
</feature>
<keyword evidence="1" id="KW-0812">Transmembrane</keyword>
<accession>A0AAD6IP48</accession>
<dbReference type="Proteomes" id="UP001219568">
    <property type="component" value="Unassembled WGS sequence"/>
</dbReference>
<reference evidence="2" key="1">
    <citation type="journal article" date="2023" name="IMA Fungus">
        <title>Comparative genomic study of the Penicillium genus elucidates a diverse pangenome and 15 lateral gene transfer events.</title>
        <authorList>
            <person name="Petersen C."/>
            <person name="Sorensen T."/>
            <person name="Nielsen M.R."/>
            <person name="Sondergaard T.E."/>
            <person name="Sorensen J.L."/>
            <person name="Fitzpatrick D.A."/>
            <person name="Frisvad J.C."/>
            <person name="Nielsen K.L."/>
        </authorList>
    </citation>
    <scope>NUCLEOTIDE SEQUENCE</scope>
    <source>
        <strain evidence="2">IBT 15450</strain>
    </source>
</reference>
<gene>
    <name evidence="2" type="ORF">N7460_000771</name>
</gene>
<name>A0AAD6IP48_PENCN</name>
<comment type="caution">
    <text evidence="2">The sequence shown here is derived from an EMBL/GenBank/DDBJ whole genome shotgun (WGS) entry which is preliminary data.</text>
</comment>
<protein>
    <submittedName>
        <fullName evidence="2">Uncharacterized protein</fullName>
    </submittedName>
</protein>
<keyword evidence="1" id="KW-1133">Transmembrane helix</keyword>
<dbReference type="EMBL" id="JAQJZL010000001">
    <property type="protein sequence ID" value="KAJ6057497.1"/>
    <property type="molecule type" value="Genomic_DNA"/>
</dbReference>
<keyword evidence="1" id="KW-0472">Membrane</keyword>
<dbReference type="AlphaFoldDB" id="A0AAD6IP48"/>